<comment type="caution">
    <text evidence="3">The sequence shown here is derived from an EMBL/GenBank/DDBJ whole genome shotgun (WGS) entry which is preliminary data.</text>
</comment>
<dbReference type="PROSITE" id="PS50802">
    <property type="entry name" value="OTU"/>
    <property type="match status" value="1"/>
</dbReference>
<feature type="compositionally biased region" description="Gly residues" evidence="1">
    <location>
        <begin position="1073"/>
        <end position="1083"/>
    </location>
</feature>
<dbReference type="CDD" id="cd22744">
    <property type="entry name" value="OTU"/>
    <property type="match status" value="1"/>
</dbReference>
<feature type="region of interest" description="Disordered" evidence="1">
    <location>
        <begin position="1959"/>
        <end position="1981"/>
    </location>
</feature>
<feature type="compositionally biased region" description="Low complexity" evidence="1">
    <location>
        <begin position="1212"/>
        <end position="1229"/>
    </location>
</feature>
<reference evidence="3 4" key="1">
    <citation type="submission" date="2021-12" db="EMBL/GenBank/DDBJ databases">
        <title>Genome sequence of Kibdelosporangium philippinense ATCC 49844.</title>
        <authorList>
            <person name="Fedorov E.A."/>
            <person name="Omeragic M."/>
            <person name="Shalygina K.F."/>
            <person name="Maclea K.S."/>
        </authorList>
    </citation>
    <scope>NUCLEOTIDE SEQUENCE [LARGE SCALE GENOMIC DNA]</scope>
    <source>
        <strain evidence="3 4">ATCC 49844</strain>
    </source>
</reference>
<sequence length="2326" mass="246720">MSVEPPGDESHFIPDGWQGLPILIAGGPLPPGQVGLMREQAEAYRAFAQRIVSAGDGLHRLVDGVANNVSDRVADSFREFAAKLNDGTGETLADMANLQAWKLEQQAQNIESGRYGIYVQVVWTLNELAWIAANIFLWASWPFILALGQLMVRLVRLGVSRKTMAIIMTKVVTEVATHGLDNVAVRIAKGGFDDIVTTAMKQTGQDIAVRNLPTVFKEAVKQNWRTIAVHTADDVVEEANEEMAQTALADGLAGKRSDGTSIGLSAGLGGLGGGAGSVAHTGGRKAGLGATHGTKLVNGVQSGIVAEVVASGTAMAPGIGGSASDIGFGVVNSIVTDTGMHQAETTARENIQAQKNKLGIPHGAYGAVPPPVLANPDSVHSGGLTGVGLGVNGTTGTTSPVSTGNTGGAVGGPGANGGSPPPSGGSAAPPLPSGSGDSGDSGRVGAEWSADHTAAPTRHWPTRAPAPGGGDPVAPSVGPPGSTPTPNGPAGPNVSSNGPAVNGGPNSVGGTGTSVNGPATPGVTGSGAGPTNGLSHVPGNGPAGANGLAGLDSDNGPAVSSGPQATANGNPNTTVNGPSTSPPTTSAVGPNPANVAQPSDGPATNAGNNGPAVASAGQNTAANPAANTGPTATPSAQNPASQNANGPKMDEGGLPGLETAFVGGTLPTIEVDLDWDDDAATLYSGEDAFDVDTEAGENQNATAPVVKQSEVTLQQDPQQVTITPVPKQQDTANDRPNSAVAGPNMVPGGLNVGVGSPKSAVSVAPSMVSGESASAVVGSDGAGSATVNAGPGAAIVPSGAPNPANLITSGPEQDMPVVDVEGLPGLETGWVRDVGWSEDSETVYEFDISDQDTASVEDQQPGDSPLTASQSFYISQPGQAADDVDEDIRTLVDVDVSEALDAKTVLSELDITLTDKLGIQALFGPHTGTEFDDVRLIQQDGWIATDVVNDVNLRLGKENSGWQDGTVNAAQVDEMFRWYLAQRTYRPKTAAELADHLAHMLLTHGNVGPRPRVPGGMPVNRQELDRPHQRASAGPSRQRTPARWDTSSTTAPAGRGPMDVDVAEAAGYSRDVAGGGRVAGSSGGSPVRHGEPVGAERPRYPGASAQPEVDPPARVTQSGPPELRDNQSWPRKLSAAREEDVDAITELARDYIQRYREKNGKNIPTQEHVLVHLQDAGVIGKVVDLRAIAREAILQEKNEIIGGGLRLRGEPPGLAGAAGRAPAVGPSPGQWRPGEPQPTPGPGPGRADEQRVPKSGVGDSAGSMEHRSSSGQKPFQSNKESLYRHAKSYMNSETSIPTQAAFENYLKSRQVKFDYVQFVDVYWETVMGGRWKADRYFPSEEGLQRKAEEQKRKAPEQQERKAADIKARKSVSTAKAEATTNGFRGYLKKRKIVWNDQARTAFLKVKTRQDLLKSGYYEQGRQSDISNDELSNYAQEYITEIDGKAPEPAGVAGHGHTATSHAGRPQHSDGTFGGEATHAQRAEADADVEMADAGPAEPPRVHRQQHPPTHPASQGPAISADPTRNLIYLQAVLKAREITNAPSEVLDAALGYVNRVATLPATDQDSLPPGNPLHHAAAIVFGRGWIDNRLTNRGFGIATEKELTRTIHQVLPNLFAPDMATPKGTVNDFADRIAHSIVDTRWNTLQHQAGLARNTITKQPSEVQTHLQRQADEILAREQTAPPQPHPEMSVDTRRRLLLHEYMRLVIADELNHTNNIQSATQLAQWLGNQFGTRLAPPQPNPGLETYRPSAHQHGLGNTNPRQPAQIVLETGAPQQIGPGIDVETVGSSSELRTRPAPTVAQREILTQRGLEAVDTVPNGDCLFEAVLVSRPDYQPLQPAELRRRVSDLRQRAADYLAANETRLQGFHGNPNQSYEDAVRALGKRGVYMNDSADLVPYALAHMLGLRLTVVDENGRDAATYGPENGVQVTLLRTLDAGGHYLGVRAMSTAAERPDVQMAEAAPAEPPRIHPRPTRSQPRVRRVELDQGRTATETVYPPEPPGTENEVQILWTRTIQHQLTIRPEMDHAFPWRDPRDPVHRVYAPYADDNGQLHPAVRNRVDHITATITIGQSQLERIARNPDDPRLPLQVDNQPTDAYLKNVVWGQLEKAVATEIKRLVRGSTRTRSSAPLPVTPGPLRQQHLLDHERALLNKNGLFLTEDAVLTRDGKKRRPAREWSSLLNGRILGVYLGAVLDTEDTIAAWGQTYASFPDYRMDVTGTTKRPTTMSAEGAANAIAFANVALEANTSRPAYDRSRINAYFVNFAVRMPDRDGGYRNQPIAVLVALDNAFDDQSNPHRLILTDYGPDYLSYFDKNKKKVIKREPEE</sequence>
<feature type="region of interest" description="Disordered" evidence="1">
    <location>
        <begin position="1445"/>
        <end position="1521"/>
    </location>
</feature>
<protein>
    <recommendedName>
        <fullName evidence="2">OTU domain-containing protein</fullName>
    </recommendedName>
</protein>
<accession>A0ABS8ZVL7</accession>
<feature type="domain" description="OTU" evidence="2">
    <location>
        <begin position="1811"/>
        <end position="1947"/>
    </location>
</feature>
<dbReference type="InterPro" id="IPR003323">
    <property type="entry name" value="OTU_dom"/>
</dbReference>
<feature type="region of interest" description="Disordered" evidence="1">
    <location>
        <begin position="1072"/>
        <end position="1138"/>
    </location>
</feature>
<dbReference type="RefSeq" id="WP_233734513.1">
    <property type="nucleotide sequence ID" value="NZ_JAJVCN010000005.1"/>
</dbReference>
<feature type="compositionally biased region" description="Polar residues" evidence="1">
    <location>
        <begin position="561"/>
        <end position="588"/>
    </location>
</feature>
<feature type="compositionally biased region" description="Low complexity" evidence="1">
    <location>
        <begin position="538"/>
        <end position="551"/>
    </location>
</feature>
<keyword evidence="4" id="KW-1185">Reference proteome</keyword>
<evidence type="ECO:0000313" key="4">
    <source>
        <dbReference type="Proteomes" id="UP001521150"/>
    </source>
</evidence>
<feature type="compositionally biased region" description="Polar residues" evidence="1">
    <location>
        <begin position="1035"/>
        <end position="1051"/>
    </location>
</feature>
<dbReference type="Proteomes" id="UP001521150">
    <property type="component" value="Unassembled WGS sequence"/>
</dbReference>
<evidence type="ECO:0000313" key="3">
    <source>
        <dbReference type="EMBL" id="MCE7011751.1"/>
    </source>
</evidence>
<evidence type="ECO:0000256" key="1">
    <source>
        <dbReference type="SAM" id="MobiDB-lite"/>
    </source>
</evidence>
<feature type="region of interest" description="Disordered" evidence="1">
    <location>
        <begin position="390"/>
        <end position="661"/>
    </location>
</feature>
<feature type="compositionally biased region" description="Low complexity" evidence="1">
    <location>
        <begin position="1006"/>
        <end position="1021"/>
    </location>
</feature>
<feature type="region of interest" description="Disordered" evidence="1">
    <location>
        <begin position="1342"/>
        <end position="1373"/>
    </location>
</feature>
<feature type="compositionally biased region" description="Polar residues" evidence="1">
    <location>
        <begin position="1269"/>
        <end position="1280"/>
    </location>
</feature>
<dbReference type="Gene3D" id="3.90.70.80">
    <property type="match status" value="1"/>
</dbReference>
<feature type="compositionally biased region" description="Gly residues" evidence="1">
    <location>
        <begin position="405"/>
        <end position="417"/>
    </location>
</feature>
<feature type="compositionally biased region" description="Low complexity" evidence="1">
    <location>
        <begin position="394"/>
        <end position="404"/>
    </location>
</feature>
<name>A0ABS8ZVL7_9PSEU</name>
<dbReference type="EMBL" id="JAJVCN010000005">
    <property type="protein sequence ID" value="MCE7011751.1"/>
    <property type="molecule type" value="Genomic_DNA"/>
</dbReference>
<proteinExistence type="predicted"/>
<evidence type="ECO:0000259" key="2">
    <source>
        <dbReference type="PROSITE" id="PS50802"/>
    </source>
</evidence>
<gene>
    <name evidence="3" type="ORF">LWC34_54400</name>
</gene>
<feature type="compositionally biased region" description="Basic and acidic residues" evidence="1">
    <location>
        <begin position="1088"/>
        <end position="1099"/>
    </location>
</feature>
<feature type="compositionally biased region" description="Low complexity" evidence="1">
    <location>
        <begin position="614"/>
        <end position="636"/>
    </location>
</feature>
<feature type="compositionally biased region" description="Pro residues" evidence="1">
    <location>
        <begin position="477"/>
        <end position="489"/>
    </location>
</feature>
<organism evidence="3 4">
    <name type="scientific">Kibdelosporangium philippinense</name>
    <dbReference type="NCBI Taxonomy" id="211113"/>
    <lineage>
        <taxon>Bacteria</taxon>
        <taxon>Bacillati</taxon>
        <taxon>Actinomycetota</taxon>
        <taxon>Actinomycetes</taxon>
        <taxon>Pseudonocardiales</taxon>
        <taxon>Pseudonocardiaceae</taxon>
        <taxon>Kibdelosporangium</taxon>
    </lineage>
</organism>
<feature type="region of interest" description="Disordered" evidence="1">
    <location>
        <begin position="1212"/>
        <end position="1282"/>
    </location>
</feature>
<feature type="region of interest" description="Disordered" evidence="1">
    <location>
        <begin position="1006"/>
        <end position="1058"/>
    </location>
</feature>
<feature type="compositionally biased region" description="Basic and acidic residues" evidence="1">
    <location>
        <begin position="1342"/>
        <end position="1367"/>
    </location>
</feature>